<feature type="domain" description="Filamentous haemagglutinin FhaB/tRNA nuclease CdiA-like TPS" evidence="2">
    <location>
        <begin position="46"/>
        <end position="147"/>
    </location>
</feature>
<protein>
    <submittedName>
        <fullName evidence="3">Hemagglutinin</fullName>
    </submittedName>
</protein>
<evidence type="ECO:0000313" key="4">
    <source>
        <dbReference type="Proteomes" id="UP000254191"/>
    </source>
</evidence>
<evidence type="ECO:0000256" key="1">
    <source>
        <dbReference type="SAM" id="SignalP"/>
    </source>
</evidence>
<dbReference type="EMBL" id="UGTS01000005">
    <property type="protein sequence ID" value="SUC38924.1"/>
    <property type="molecule type" value="Genomic_DNA"/>
</dbReference>
<dbReference type="Pfam" id="PF05860">
    <property type="entry name" value="TPS"/>
    <property type="match status" value="1"/>
</dbReference>
<dbReference type="InterPro" id="IPR008638">
    <property type="entry name" value="FhaB/CdiA-like_TPS"/>
</dbReference>
<proteinExistence type="predicted"/>
<sequence length="564" mass="63176">MFYKKLPSLNLLVISISFAFMHNSAVANNVIVDAEKSANTTVSKNGDGSETISINKANDMNLSVNYFEQFNVGKEGVNIDNSEAKAKVILNEVTSKKTSSLEGKISVLGQDAELIIANPNGIDCYGCQFSGSDKVMLISGKLDSITGKKIYLSDGYVNLKNVNNFNEKQTINVFSNRINILGKNKIPVFNVINGYETVSFVDYDWKGDQGKELSKDNQEGLSILENSSLKTDLFSLQGGIFNLDGDLITKKINIIRNKEINANEKSVFGIINKKNEFRAYNEVDLMFMLASMKLYFLEIDAKKSAEIALELEALEEKIMELEPHNIHKNRLKKIRELATEARRVADQQQAEYNKIQSAVLKIDEAKQAEKRKLEAEGKEIGSALQYIESDNINFKGKLAIINSEVLFNGRNINVDIDKTTSYVRNSGVSFNAHQDNNYSGRFALRNSSIRFLGYRNIPIGDGNDNNSLDKNKLNDINLNKLSMLGFGQIFAHGDNINITDVKFKETLSDDGLSKTYIDLIADNEINIKGQFKTSLINKYSLFKFASKITENDKVIFDINPHKTK</sequence>
<dbReference type="NCBIfam" id="TIGR01901">
    <property type="entry name" value="adhes_NPXG"/>
    <property type="match status" value="1"/>
</dbReference>
<feature type="chain" id="PRO_5016888112" evidence="1">
    <location>
        <begin position="28"/>
        <end position="564"/>
    </location>
</feature>
<accession>A0A379GD23</accession>
<feature type="signal peptide" evidence="1">
    <location>
        <begin position="1"/>
        <end position="27"/>
    </location>
</feature>
<evidence type="ECO:0000259" key="2">
    <source>
        <dbReference type="SMART" id="SM00912"/>
    </source>
</evidence>
<dbReference type="InterPro" id="IPR011050">
    <property type="entry name" value="Pectin_lyase_fold/virulence"/>
</dbReference>
<dbReference type="Proteomes" id="UP000254191">
    <property type="component" value="Unassembled WGS sequence"/>
</dbReference>
<keyword evidence="1" id="KW-0732">Signal</keyword>
<dbReference type="Gene3D" id="2.160.20.10">
    <property type="entry name" value="Single-stranded right-handed beta-helix, Pectin lyase-like"/>
    <property type="match status" value="1"/>
</dbReference>
<reference evidence="3 4" key="1">
    <citation type="submission" date="2018-06" db="EMBL/GenBank/DDBJ databases">
        <authorList>
            <consortium name="Pathogen Informatics"/>
            <person name="Doyle S."/>
        </authorList>
    </citation>
    <scope>NUCLEOTIDE SEQUENCE [LARGE SCALE GENOMIC DNA]</scope>
    <source>
        <strain evidence="3 4">NCTC11938</strain>
    </source>
</reference>
<gene>
    <name evidence="3" type="primary">hpmA_1</name>
    <name evidence="3" type="ORF">NCTC11938_03214</name>
</gene>
<dbReference type="InterPro" id="IPR012334">
    <property type="entry name" value="Pectin_lyas_fold"/>
</dbReference>
<name>A0A379GD23_PROMI</name>
<evidence type="ECO:0000313" key="3">
    <source>
        <dbReference type="EMBL" id="SUC38924.1"/>
    </source>
</evidence>
<organism evidence="3 4">
    <name type="scientific">Proteus mirabilis</name>
    <dbReference type="NCBI Taxonomy" id="584"/>
    <lineage>
        <taxon>Bacteria</taxon>
        <taxon>Pseudomonadati</taxon>
        <taxon>Pseudomonadota</taxon>
        <taxon>Gammaproteobacteria</taxon>
        <taxon>Enterobacterales</taxon>
        <taxon>Morganellaceae</taxon>
        <taxon>Proteus</taxon>
    </lineage>
</organism>
<dbReference type="SUPFAM" id="SSF51126">
    <property type="entry name" value="Pectin lyase-like"/>
    <property type="match status" value="1"/>
</dbReference>
<dbReference type="AlphaFoldDB" id="A0A379GD23"/>
<dbReference type="SMART" id="SM00912">
    <property type="entry name" value="Haemagg_act"/>
    <property type="match status" value="1"/>
</dbReference>